<feature type="non-terminal residue" evidence="1">
    <location>
        <position position="1"/>
    </location>
</feature>
<evidence type="ECO:0000313" key="1">
    <source>
        <dbReference type="EMBL" id="MEF3080590.1"/>
    </source>
</evidence>
<keyword evidence="2" id="KW-1185">Reference proteome</keyword>
<dbReference type="EMBL" id="JAZHOU010000011">
    <property type="protein sequence ID" value="MEF3080590.1"/>
    <property type="molecule type" value="Genomic_DNA"/>
</dbReference>
<dbReference type="Pfam" id="PF13585">
    <property type="entry name" value="CHU_C"/>
    <property type="match status" value="1"/>
</dbReference>
<protein>
    <submittedName>
        <fullName evidence="1">T9SS type B sorting domain-containing protein</fullName>
    </submittedName>
</protein>
<name>A0ABU7WAQ6_9FLAO</name>
<gene>
    <name evidence="1" type="ORF">V1468_16385</name>
</gene>
<accession>A0ABU7WAQ6</accession>
<organism evidence="1 2">
    <name type="scientific">Winogradskyella poriferorum</name>
    <dbReference type="NCBI Taxonomy" id="307627"/>
    <lineage>
        <taxon>Bacteria</taxon>
        <taxon>Pseudomonadati</taxon>
        <taxon>Bacteroidota</taxon>
        <taxon>Flavobacteriia</taxon>
        <taxon>Flavobacteriales</taxon>
        <taxon>Flavobacteriaceae</taxon>
        <taxon>Winogradskyella</taxon>
    </lineage>
</organism>
<proteinExistence type="predicted"/>
<dbReference type="InterPro" id="IPR026341">
    <property type="entry name" value="T9SS_type_B"/>
</dbReference>
<reference evidence="1 2" key="1">
    <citation type="submission" date="2024-02" db="EMBL/GenBank/DDBJ databases">
        <title>Winogradskyella poriferorum JCM 12885.</title>
        <authorList>
            <person name="Zhang D.-F."/>
            <person name="Fu Z.-Y."/>
        </authorList>
    </citation>
    <scope>NUCLEOTIDE SEQUENCE [LARGE SCALE GENOMIC DNA]</scope>
    <source>
        <strain evidence="1 2">JCM 12885</strain>
    </source>
</reference>
<dbReference type="Proteomes" id="UP001356704">
    <property type="component" value="Unassembled WGS sequence"/>
</dbReference>
<evidence type="ECO:0000313" key="2">
    <source>
        <dbReference type="Proteomes" id="UP001356704"/>
    </source>
</evidence>
<dbReference type="NCBIfam" id="TIGR04131">
    <property type="entry name" value="Bac_Flav_CTERM"/>
    <property type="match status" value="1"/>
</dbReference>
<comment type="caution">
    <text evidence="1">The sequence shown here is derived from an EMBL/GenBank/DDBJ whole genome shotgun (WGS) entry which is preliminary data.</text>
</comment>
<sequence length="1479" mass="161046">FVEFTLSDRDAEVIGAQTGVVVTYHSTPEGAIDGTGVLPNAYVNTTANTEEVYVRIENGAGCYDTTTLQLIVNPLPSTVEVSPYELCDDNAPGDEQEQFDLTDKEAEILNGQGNVTVTYYTDAANTNEITGLYTNVSNPETIYAVLTNDNTGCSTQVEFELIVNPLPALVAPTPLEVCDDGTPDGLTEIDLNAKNGEISGGNPNYSVSYYFDLDDAEAEENPLAIPYTNISDPQTIYVRVEDIETGCYDTTTLVLDVQQAPAANTPTPLYYCDPDNDGFGIFDLTEADNEITGGAAGLTVTYHETPINAWNNVDAIDTTVAYTNISEDVQTIYVRVESATIATECASFVNLELVVQDTPQLIEPTPLEACDDASADGFAQFDLTSKEEELLNGADPTLYNISYYETEENANDANNPIANPMAYINTVANEHEVWVRVEDPNTAEGCYKVVRLELIVNPLPVLVQPMPLEECDVNNPGDEQEAFMLEDANEEILNGQNGISLTYYETEDDANNAENPISSPYVNTMNAQTIYVRAENDVTGCYSTITLTLRVNPIPSPEEDPDPIEVCDDDNDGFAEFDLEIRTVEIINGETDVVITYHETEEEAEQGTNAITGLYTNIVAGSQMIYVRSENTITGCYSLTQNTLELIVVSAPEVPTNLEALEVCDTDNDGFAPFDLTERNDDILGDQDPSEVVLTYHVTDDDAETGDNPIVNVGNYTNTMNPQTIYVRLYNPTTGCQDTGAFEIIVQLPPEPVQPTPLEVCDDLDEVPGDEITEFDLTVKDSEITGGNASWSVAYYETSADAQSQTNAIPDPTAYTNTSVNGLAANPQTLYVVVTDTDTGCTATTTMTIRVLPNPTPTPSDQLPDLELCDDINTGDGVEVFDLTENEILILNGENGVTPTYHESSEDAYAGENAIADPTQYTNIDTPEQEIYVRVTNDATGCYAVVNFTIFVHPLPEVVAVTDFIQCELNTDGFDSFDLTIKDDEVLNGQDPTRYIVSYHETLADAESEMNALVSPYTNISNPQEIYVTITDNETGCSISTQRFNLQVDEAAQANPDMLDITYEACDDDIENNGDPSDDSTQFTLSTRDEFVLDGQDPANYIVTYYATEADANLNVNPLPDLYENVVNPQVIYARVDNNTLAVIPIALDLTALTAGLDLDADGTVDTYDTDADGVFDLIDVDGDGLSDGIDANADGLYEFVDIDGDGNGDPVDLNNDGVFDNQQDGSICYEVAPLTLQVNPKPNFDLAESYILCIDTNGTEILDPLVLDTGLSEADYSFEWTFNGEVIATETGSSMMPTQGGTYGVLVTDMTTSTETYCETYDETIVIESAPPTLIADVVTQVFGNSNVIEALATGISEYEYSLDGGPWEEPLEDGSIQFTGVSQGLHTVTARDKNGCGITSIEVFVIDYPKYFTPNGDGIHETWNIEGIGSNAKIYIFDRYGKLLKQISPTGQGWDGTFNGNNMPSSDYWFTVEYEEP</sequence>
<feature type="non-terminal residue" evidence="1">
    <location>
        <position position="1479"/>
    </location>
</feature>
<dbReference type="RefSeq" id="WP_331811282.1">
    <property type="nucleotide sequence ID" value="NZ_JAZHOU010000011.1"/>
</dbReference>